<feature type="compositionally biased region" description="Basic and acidic residues" evidence="10">
    <location>
        <begin position="174"/>
        <end position="186"/>
    </location>
</feature>
<comment type="subunit">
    <text evidence="8">Interacts with FtsZ via their C-terminal domains.</text>
</comment>
<evidence type="ECO:0000256" key="8">
    <source>
        <dbReference type="HAMAP-Rule" id="MF_00509"/>
    </source>
</evidence>
<dbReference type="EMBL" id="JBGMEK010000005">
    <property type="protein sequence ID" value="MFA0810160.1"/>
    <property type="molecule type" value="Genomic_DNA"/>
</dbReference>
<evidence type="ECO:0000313" key="13">
    <source>
        <dbReference type="Proteomes" id="UP001569428"/>
    </source>
</evidence>
<dbReference type="SMART" id="SM00771">
    <property type="entry name" value="ZipA_C"/>
    <property type="match status" value="1"/>
</dbReference>
<evidence type="ECO:0000256" key="4">
    <source>
        <dbReference type="ARBA" id="ARBA00022692"/>
    </source>
</evidence>
<feature type="domain" description="ZipA C-terminal FtsZ-binding" evidence="11">
    <location>
        <begin position="203"/>
        <end position="333"/>
    </location>
</feature>
<dbReference type="Gene3D" id="3.30.1400.10">
    <property type="entry name" value="ZipA, C-terminal FtsZ-binding domain"/>
    <property type="match status" value="1"/>
</dbReference>
<feature type="compositionally biased region" description="Basic and acidic residues" evidence="10">
    <location>
        <begin position="65"/>
        <end position="75"/>
    </location>
</feature>
<evidence type="ECO:0000256" key="1">
    <source>
        <dbReference type="ARBA" id="ARBA00022475"/>
    </source>
</evidence>
<evidence type="ECO:0000313" key="12">
    <source>
        <dbReference type="EMBL" id="MFA0810160.1"/>
    </source>
</evidence>
<dbReference type="HAMAP" id="MF_00509">
    <property type="entry name" value="ZipA"/>
    <property type="match status" value="1"/>
</dbReference>
<feature type="region of interest" description="Disordered" evidence="10">
    <location>
        <begin position="38"/>
        <end position="84"/>
    </location>
</feature>
<proteinExistence type="inferred from homology"/>
<dbReference type="RefSeq" id="WP_371837768.1">
    <property type="nucleotide sequence ID" value="NZ_JBGMEK010000005.1"/>
</dbReference>
<organism evidence="12 13">
    <name type="scientific">Microbulbifer epialgicus</name>
    <dbReference type="NCBI Taxonomy" id="393907"/>
    <lineage>
        <taxon>Bacteria</taxon>
        <taxon>Pseudomonadati</taxon>
        <taxon>Pseudomonadota</taxon>
        <taxon>Gammaproteobacteria</taxon>
        <taxon>Cellvibrionales</taxon>
        <taxon>Microbulbiferaceae</taxon>
        <taxon>Microbulbifer</taxon>
    </lineage>
</organism>
<keyword evidence="13" id="KW-1185">Reference proteome</keyword>
<dbReference type="SUPFAM" id="SSF64383">
    <property type="entry name" value="Cell-division protein ZipA, C-terminal domain"/>
    <property type="match status" value="1"/>
</dbReference>
<reference evidence="12 13" key="1">
    <citation type="submission" date="2024-08" db="EMBL/GenBank/DDBJ databases">
        <authorList>
            <person name="Ishaq N."/>
        </authorList>
    </citation>
    <scope>NUCLEOTIDE SEQUENCE [LARGE SCALE GENOMIC DNA]</scope>
    <source>
        <strain evidence="12 13">DSM 18651</strain>
    </source>
</reference>
<name>A0ABV4NXF5_9GAMM</name>
<dbReference type="InterPro" id="IPR036765">
    <property type="entry name" value="ZipA_FtsZ-bd_C_sf"/>
</dbReference>
<dbReference type="InterPro" id="IPR007449">
    <property type="entry name" value="ZipA_FtsZ-bd_C"/>
</dbReference>
<sequence length="347" mass="38600">MDNWLVTILVVVLLVAVLDGVRRAILRQRAAVKVSRNLSKAMQSEVDSEADPVSRVKSAPQAADTSKDPLEEQKQRPANSELPGQVRVVQRRAMEDALHVNRQVQESFISSRKPLAGSSPQRKVQEQGMLDLEDQVPTLMESISEEQRFEPKLNESESLEAFKDGKAAATPSRDPNEELLVRREPGPQKPSAEEYSEDNTPVRDEVLVINVMAQEGDYFEGNDLLRVMVASGMRFGEMNIFHYHEGGGAEGAVIFSLANIVVPGVFDLAQMEEFATPGVSLFLALPVEGEAIKAFDQLLSTAYKIAELLGGELKDEHRSVFTAQTAEHYRQRVVEYQRRRALAMAQN</sequence>
<evidence type="ECO:0000259" key="11">
    <source>
        <dbReference type="SMART" id="SM00771"/>
    </source>
</evidence>
<evidence type="ECO:0000256" key="3">
    <source>
        <dbReference type="ARBA" id="ARBA00022618"/>
    </source>
</evidence>
<evidence type="ECO:0000256" key="7">
    <source>
        <dbReference type="ARBA" id="ARBA00023306"/>
    </source>
</evidence>
<accession>A0ABV4NXF5</accession>
<dbReference type="Proteomes" id="UP001569428">
    <property type="component" value="Unassembled WGS sequence"/>
</dbReference>
<dbReference type="InterPro" id="IPR011919">
    <property type="entry name" value="Cell_div_ZipA"/>
</dbReference>
<keyword evidence="5 8" id="KW-1133">Transmembrane helix</keyword>
<comment type="subcellular location">
    <subcellularLocation>
        <location evidence="8">Cell inner membrane</location>
        <topology evidence="8">Single-pass type I membrane protein</topology>
    </subcellularLocation>
    <text evidence="8">Localizes to the Z ring in an FtsZ-dependent manner.</text>
</comment>
<dbReference type="PANTHER" id="PTHR38685">
    <property type="entry name" value="CELL DIVISION PROTEIN ZIPA"/>
    <property type="match status" value="1"/>
</dbReference>
<evidence type="ECO:0000256" key="9">
    <source>
        <dbReference type="RuleBase" id="RU003612"/>
    </source>
</evidence>
<dbReference type="GO" id="GO:0051301">
    <property type="term" value="P:cell division"/>
    <property type="evidence" value="ECO:0007669"/>
    <property type="project" value="UniProtKB-KW"/>
</dbReference>
<dbReference type="NCBIfam" id="TIGR02205">
    <property type="entry name" value="septum_zipA"/>
    <property type="match status" value="1"/>
</dbReference>
<evidence type="ECO:0000256" key="6">
    <source>
        <dbReference type="ARBA" id="ARBA00023136"/>
    </source>
</evidence>
<dbReference type="Pfam" id="PF04354">
    <property type="entry name" value="ZipA_C"/>
    <property type="match status" value="1"/>
</dbReference>
<protein>
    <recommendedName>
        <fullName evidence="8 9">Cell division protein ZipA</fullName>
    </recommendedName>
</protein>
<keyword evidence="1 8" id="KW-1003">Cell membrane</keyword>
<keyword evidence="2 8" id="KW-0997">Cell inner membrane</keyword>
<comment type="function">
    <text evidence="8 9">Essential cell division protein that stabilizes the FtsZ protofilaments by cross-linking them and that serves as a cytoplasmic membrane anchor for the Z ring. Also required for the recruitment to the septal ring of downstream cell division proteins.</text>
</comment>
<comment type="similarity">
    <text evidence="8 9">Belongs to the ZipA family.</text>
</comment>
<keyword evidence="4 8" id="KW-0812">Transmembrane</keyword>
<feature type="region of interest" description="Disordered" evidence="10">
    <location>
        <begin position="109"/>
        <end position="128"/>
    </location>
</feature>
<gene>
    <name evidence="8 12" type="primary">zipA</name>
    <name evidence="12" type="ORF">ACCI49_04440</name>
</gene>
<evidence type="ECO:0000256" key="5">
    <source>
        <dbReference type="ARBA" id="ARBA00022989"/>
    </source>
</evidence>
<keyword evidence="3 8" id="KW-0132">Cell division</keyword>
<evidence type="ECO:0000256" key="10">
    <source>
        <dbReference type="SAM" id="MobiDB-lite"/>
    </source>
</evidence>
<comment type="caution">
    <text evidence="12">The sequence shown here is derived from an EMBL/GenBank/DDBJ whole genome shotgun (WGS) entry which is preliminary data.</text>
</comment>
<evidence type="ECO:0000256" key="2">
    <source>
        <dbReference type="ARBA" id="ARBA00022519"/>
    </source>
</evidence>
<keyword evidence="7 8" id="KW-0131">Cell cycle</keyword>
<keyword evidence="6 8" id="KW-0472">Membrane</keyword>
<feature type="region of interest" description="Disordered" evidence="10">
    <location>
        <begin position="161"/>
        <end position="199"/>
    </location>
</feature>
<dbReference type="PANTHER" id="PTHR38685:SF1">
    <property type="entry name" value="CELL DIVISION PROTEIN ZIPA"/>
    <property type="match status" value="1"/>
</dbReference>